<accession>A0AAD4VDP5</accession>
<proteinExistence type="predicted"/>
<protein>
    <recommendedName>
        <fullName evidence="3">RNase H type-1 domain-containing protein</fullName>
    </recommendedName>
</protein>
<evidence type="ECO:0008006" key="3">
    <source>
        <dbReference type="Google" id="ProtNLM"/>
    </source>
</evidence>
<organism evidence="1 2">
    <name type="scientific">Prunus dulcis</name>
    <name type="common">Almond</name>
    <name type="synonym">Amygdalus dulcis</name>
    <dbReference type="NCBI Taxonomy" id="3755"/>
    <lineage>
        <taxon>Eukaryota</taxon>
        <taxon>Viridiplantae</taxon>
        <taxon>Streptophyta</taxon>
        <taxon>Embryophyta</taxon>
        <taxon>Tracheophyta</taxon>
        <taxon>Spermatophyta</taxon>
        <taxon>Magnoliopsida</taxon>
        <taxon>eudicotyledons</taxon>
        <taxon>Gunneridae</taxon>
        <taxon>Pentapetalae</taxon>
        <taxon>rosids</taxon>
        <taxon>fabids</taxon>
        <taxon>Rosales</taxon>
        <taxon>Rosaceae</taxon>
        <taxon>Amygdaloideae</taxon>
        <taxon>Amygdaleae</taxon>
        <taxon>Prunus</taxon>
    </lineage>
</organism>
<dbReference type="AlphaFoldDB" id="A0AAD4VDP5"/>
<dbReference type="Proteomes" id="UP001054821">
    <property type="component" value="Chromosome 6"/>
</dbReference>
<reference evidence="1 2" key="1">
    <citation type="journal article" date="2022" name="G3 (Bethesda)">
        <title>Whole-genome sequence and methylome profiling of the almond [Prunus dulcis (Mill.) D.A. Webb] cultivar 'Nonpareil'.</title>
        <authorList>
            <person name="D'Amico-Willman K.M."/>
            <person name="Ouma W.Z."/>
            <person name="Meulia T."/>
            <person name="Sideli G.M."/>
            <person name="Gradziel T.M."/>
            <person name="Fresnedo-Ramirez J."/>
        </authorList>
    </citation>
    <scope>NUCLEOTIDE SEQUENCE [LARGE SCALE GENOMIC DNA]</scope>
    <source>
        <strain evidence="1">Clone GOH B32 T37-40</strain>
    </source>
</reference>
<evidence type="ECO:0000313" key="1">
    <source>
        <dbReference type="EMBL" id="KAI5322392.1"/>
    </source>
</evidence>
<name>A0AAD4VDP5_PRUDU</name>
<dbReference type="EMBL" id="JAJFAZ020000006">
    <property type="protein sequence ID" value="KAI5322392.1"/>
    <property type="molecule type" value="Genomic_DNA"/>
</dbReference>
<sequence>MLAKQAWRIIHRPESLLARILHAKYFPTRTFFIAQPGMRPSCMWKSLLAAKEVIIRGSRKEDHSQIGYILEDIKELMRTQPGSKFACIRGQANVMAHRLAQFVLSCDVRVEWFEKPPDII</sequence>
<evidence type="ECO:0000313" key="2">
    <source>
        <dbReference type="Proteomes" id="UP001054821"/>
    </source>
</evidence>
<comment type="caution">
    <text evidence="1">The sequence shown here is derived from an EMBL/GenBank/DDBJ whole genome shotgun (WGS) entry which is preliminary data.</text>
</comment>
<keyword evidence="2" id="KW-1185">Reference proteome</keyword>
<gene>
    <name evidence="1" type="ORF">L3X38_031464</name>
</gene>